<feature type="region of interest" description="Disordered" evidence="11">
    <location>
        <begin position="502"/>
        <end position="638"/>
    </location>
</feature>
<gene>
    <name evidence="13" type="ORF">LODBEIA_P13140</name>
</gene>
<dbReference type="InterPro" id="IPR017441">
    <property type="entry name" value="Protein_kinase_ATP_BS"/>
</dbReference>
<evidence type="ECO:0000256" key="4">
    <source>
        <dbReference type="ARBA" id="ARBA00022679"/>
    </source>
</evidence>
<evidence type="ECO:0000256" key="6">
    <source>
        <dbReference type="ARBA" id="ARBA00022777"/>
    </source>
</evidence>
<proteinExistence type="inferred from homology"/>
<dbReference type="PANTHER" id="PTHR24356:SF163">
    <property type="entry name" value="3-PHOSPHOINOSITIDE-DEPENDENT PROTEIN KINASE 1-RELATED"/>
    <property type="match status" value="1"/>
</dbReference>
<evidence type="ECO:0000259" key="12">
    <source>
        <dbReference type="PROSITE" id="PS50011"/>
    </source>
</evidence>
<keyword evidence="14" id="KW-1185">Reference proteome</keyword>
<feature type="compositionally biased region" description="Low complexity" evidence="11">
    <location>
        <begin position="551"/>
        <end position="560"/>
    </location>
</feature>
<feature type="compositionally biased region" description="Low complexity" evidence="11">
    <location>
        <begin position="923"/>
        <end position="954"/>
    </location>
</feature>
<comment type="similarity">
    <text evidence="1">Belongs to the protein kinase superfamily. AGC Ser/Thr protein kinase family. PDPK1 subfamily.</text>
</comment>
<feature type="compositionally biased region" description="Basic and acidic residues" evidence="11">
    <location>
        <begin position="733"/>
        <end position="745"/>
    </location>
</feature>
<feature type="compositionally biased region" description="Polar residues" evidence="11">
    <location>
        <begin position="712"/>
        <end position="725"/>
    </location>
</feature>
<dbReference type="Gene3D" id="3.30.200.20">
    <property type="entry name" value="Phosphorylase Kinase, domain 1"/>
    <property type="match status" value="1"/>
</dbReference>
<feature type="region of interest" description="Disordered" evidence="11">
    <location>
        <begin position="889"/>
        <end position="1080"/>
    </location>
</feature>
<keyword evidence="5 10" id="KW-0547">Nucleotide-binding</keyword>
<feature type="region of interest" description="Disordered" evidence="11">
    <location>
        <begin position="712"/>
        <end position="752"/>
    </location>
</feature>
<keyword evidence="3" id="KW-0723">Serine/threonine-protein kinase</keyword>
<dbReference type="CDD" id="cd05581">
    <property type="entry name" value="STKc_PDK1"/>
    <property type="match status" value="1"/>
</dbReference>
<dbReference type="EC" id="2.7.11.1" evidence="2"/>
<dbReference type="Gene3D" id="1.10.510.10">
    <property type="entry name" value="Transferase(Phosphotransferase) domain 1"/>
    <property type="match status" value="1"/>
</dbReference>
<dbReference type="InterPro" id="IPR011009">
    <property type="entry name" value="Kinase-like_dom_sf"/>
</dbReference>
<dbReference type="GeneID" id="92206510"/>
<dbReference type="PROSITE" id="PS00108">
    <property type="entry name" value="PROTEIN_KINASE_ST"/>
    <property type="match status" value="1"/>
</dbReference>
<keyword evidence="4" id="KW-0808">Transferase</keyword>
<evidence type="ECO:0000256" key="9">
    <source>
        <dbReference type="ARBA" id="ARBA00048679"/>
    </source>
</evidence>
<evidence type="ECO:0000256" key="7">
    <source>
        <dbReference type="ARBA" id="ARBA00022840"/>
    </source>
</evidence>
<evidence type="ECO:0000256" key="8">
    <source>
        <dbReference type="ARBA" id="ARBA00047899"/>
    </source>
</evidence>
<accession>A0ABP0ZFZ1</accession>
<dbReference type="EMBL" id="OZ022406">
    <property type="protein sequence ID" value="CAK9436792.1"/>
    <property type="molecule type" value="Genomic_DNA"/>
</dbReference>
<evidence type="ECO:0000256" key="1">
    <source>
        <dbReference type="ARBA" id="ARBA00010006"/>
    </source>
</evidence>
<evidence type="ECO:0000256" key="2">
    <source>
        <dbReference type="ARBA" id="ARBA00012513"/>
    </source>
</evidence>
<dbReference type="PANTHER" id="PTHR24356">
    <property type="entry name" value="SERINE/THREONINE-PROTEIN KINASE"/>
    <property type="match status" value="1"/>
</dbReference>
<dbReference type="PROSITE" id="PS50011">
    <property type="entry name" value="PROTEIN_KINASE_DOM"/>
    <property type="match status" value="1"/>
</dbReference>
<feature type="compositionally biased region" description="Polar residues" evidence="11">
    <location>
        <begin position="1055"/>
        <end position="1070"/>
    </location>
</feature>
<organism evidence="13 14">
    <name type="scientific">Lodderomyces beijingensis</name>
    <dbReference type="NCBI Taxonomy" id="1775926"/>
    <lineage>
        <taxon>Eukaryota</taxon>
        <taxon>Fungi</taxon>
        <taxon>Dikarya</taxon>
        <taxon>Ascomycota</taxon>
        <taxon>Saccharomycotina</taxon>
        <taxon>Pichiomycetes</taxon>
        <taxon>Debaryomycetaceae</taxon>
        <taxon>Candida/Lodderomyces clade</taxon>
        <taxon>Lodderomyces</taxon>
    </lineage>
</organism>
<feature type="domain" description="Protein kinase" evidence="12">
    <location>
        <begin position="202"/>
        <end position="464"/>
    </location>
</feature>
<feature type="binding site" evidence="10">
    <location>
        <position position="231"/>
    </location>
    <ligand>
        <name>ATP</name>
        <dbReference type="ChEBI" id="CHEBI:30616"/>
    </ligand>
</feature>
<evidence type="ECO:0000256" key="5">
    <source>
        <dbReference type="ARBA" id="ARBA00022741"/>
    </source>
</evidence>
<feature type="compositionally biased region" description="Polar residues" evidence="11">
    <location>
        <begin position="605"/>
        <end position="618"/>
    </location>
</feature>
<feature type="compositionally biased region" description="Polar residues" evidence="11">
    <location>
        <begin position="896"/>
        <end position="917"/>
    </location>
</feature>
<dbReference type="InterPro" id="IPR008271">
    <property type="entry name" value="Ser/Thr_kinase_AS"/>
</dbReference>
<dbReference type="PROSITE" id="PS00107">
    <property type="entry name" value="PROTEIN_KINASE_ATP"/>
    <property type="match status" value="1"/>
</dbReference>
<comment type="catalytic activity">
    <reaction evidence="9">
        <text>L-seryl-[protein] + ATP = O-phospho-L-seryl-[protein] + ADP + H(+)</text>
        <dbReference type="Rhea" id="RHEA:17989"/>
        <dbReference type="Rhea" id="RHEA-COMP:9863"/>
        <dbReference type="Rhea" id="RHEA-COMP:11604"/>
        <dbReference type="ChEBI" id="CHEBI:15378"/>
        <dbReference type="ChEBI" id="CHEBI:29999"/>
        <dbReference type="ChEBI" id="CHEBI:30616"/>
        <dbReference type="ChEBI" id="CHEBI:83421"/>
        <dbReference type="ChEBI" id="CHEBI:456216"/>
        <dbReference type="EC" id="2.7.11.1"/>
    </reaction>
</comment>
<comment type="catalytic activity">
    <reaction evidence="8">
        <text>L-threonyl-[protein] + ATP = O-phospho-L-threonyl-[protein] + ADP + H(+)</text>
        <dbReference type="Rhea" id="RHEA:46608"/>
        <dbReference type="Rhea" id="RHEA-COMP:11060"/>
        <dbReference type="Rhea" id="RHEA-COMP:11605"/>
        <dbReference type="ChEBI" id="CHEBI:15378"/>
        <dbReference type="ChEBI" id="CHEBI:30013"/>
        <dbReference type="ChEBI" id="CHEBI:30616"/>
        <dbReference type="ChEBI" id="CHEBI:61977"/>
        <dbReference type="ChEBI" id="CHEBI:456216"/>
        <dbReference type="EC" id="2.7.11.1"/>
    </reaction>
</comment>
<protein>
    <recommendedName>
        <fullName evidence="2">non-specific serine/threonine protein kinase</fullName>
        <ecNumber evidence="2">2.7.11.1</ecNumber>
    </recommendedName>
</protein>
<name>A0ABP0ZFZ1_9ASCO</name>
<dbReference type="InterPro" id="IPR050236">
    <property type="entry name" value="Ser_Thr_kinase_AGC"/>
</dbReference>
<dbReference type="SUPFAM" id="SSF56112">
    <property type="entry name" value="Protein kinase-like (PK-like)"/>
    <property type="match status" value="1"/>
</dbReference>
<dbReference type="InterPro" id="IPR000719">
    <property type="entry name" value="Prot_kinase_dom"/>
</dbReference>
<evidence type="ECO:0000313" key="14">
    <source>
        <dbReference type="Proteomes" id="UP001497383"/>
    </source>
</evidence>
<feature type="compositionally biased region" description="Low complexity" evidence="11">
    <location>
        <begin position="572"/>
        <end position="581"/>
    </location>
</feature>
<feature type="region of interest" description="Disordered" evidence="11">
    <location>
        <begin position="677"/>
        <end position="700"/>
    </location>
</feature>
<feature type="compositionally biased region" description="Polar residues" evidence="11">
    <location>
        <begin position="539"/>
        <end position="549"/>
    </location>
</feature>
<keyword evidence="7 10" id="KW-0067">ATP-binding</keyword>
<evidence type="ECO:0000313" key="13">
    <source>
        <dbReference type="EMBL" id="CAK9436792.1"/>
    </source>
</evidence>
<dbReference type="InterPro" id="IPR039046">
    <property type="entry name" value="PDPK1"/>
</dbReference>
<reference evidence="13 14" key="1">
    <citation type="submission" date="2024-03" db="EMBL/GenBank/DDBJ databases">
        <authorList>
            <person name="Brejova B."/>
        </authorList>
    </citation>
    <scope>NUCLEOTIDE SEQUENCE [LARGE SCALE GENOMIC DNA]</scope>
    <source>
        <strain evidence="13 14">CBS 14171</strain>
    </source>
</reference>
<evidence type="ECO:0000256" key="10">
    <source>
        <dbReference type="PROSITE-ProRule" id="PRU10141"/>
    </source>
</evidence>
<sequence length="1080" mass="119140">MSAPPRINQNGFKTATNFSDLTDDLQSVFKSYTGSRGDSVDSLDSEKHQAGSRYVFNSPQAHQPLPAVHISSRLSSLENHESGEEIARTAPQTPTSINSFDFRPRYPRAVTNSSLNVLLDTPSVETEFRRLVDSAGAPAKTNRYGATMDNYPDGIADGIADSSSLQEDEDDQENWDKRGAAVRSVHTRDGGTTIIRRSVKDFQFGKELGEGSYSTVMLATDKITSKQYAIKVLDKRHIIKEKKVKYVNIEKHALNRLSNRLGIISLYFTFQDKESLYFVLDYASNGELLTLIKKYNTLNEKCTRHFGAQILDAIKYMHDNGVIHRDIKPENILLDDKMRIQITDFGTARLLEKKSDESEDYPVDVRAKSFVGTAEYVSPELLESKFCGKPGDIWAFGCIIYQMIAGKPPFRATNEYLTFQKITKLQYAFSAGFPNIIRDLIKRILVLQPSKRATIPEIQEHFFFQSINFDSFDEIWLKPPPELGPYKMSAKSMMKVPNPVKAVSSIAPKKRTSKPTSEKVAVPKSSSSATSGRTEKSDNLTSVQTNPATEVNAANAAAVALRKPSSGSEATSSENVSFSKENSSESRRSSRGPDYIPGTNILRPQINTRPSVQSYSRASTREKSKTPSRASQKPDVMQVTEPGTLEAAWGFFLTDPDERVIRVGPVIAHRESTEAFNRKHRGSLHASPLDATKTPSNRSGTSLLSQMVNGIPETSSETADETVSIQEPADLTVLKRNDSKRDRNNSDAAESIVRSGPNLKNSIFKKLGLSQAERKESSAEEVNPFSLEKNQTGTLIVTTHGRALLVARENMDSPYKLILEIKLSYPFIHFQELVSPQNKFSKFLPTVGVFVIASVNSSYVFEVEKYDVSQWTEALAKAKNNETQRQLLAEQGGGSTSQRLQQSRAKSFNTNQQTAQVKSPKLSNSSPAESKSNNNNSSSSGNGNSNGISASTSARKSEDSHPKSPKLAGESSKQTSMLKSRILRASPRRKPPPVSPPNELNSHTGLPKSSADTGQLHAAQLAVSQNAHVPLSDNRRSSFTKETGTKIDTTHIRHSPSSGSQRSPIVTGANSKFLARSHRK</sequence>
<dbReference type="Proteomes" id="UP001497383">
    <property type="component" value="Chromosome 2"/>
</dbReference>
<dbReference type="SMART" id="SM00220">
    <property type="entry name" value="S_TKc"/>
    <property type="match status" value="1"/>
</dbReference>
<evidence type="ECO:0000256" key="3">
    <source>
        <dbReference type="ARBA" id="ARBA00022527"/>
    </source>
</evidence>
<dbReference type="Pfam" id="PF00069">
    <property type="entry name" value="Pkinase"/>
    <property type="match status" value="1"/>
</dbReference>
<dbReference type="RefSeq" id="XP_066828252.1">
    <property type="nucleotide sequence ID" value="XM_066971189.1"/>
</dbReference>
<evidence type="ECO:0000256" key="11">
    <source>
        <dbReference type="SAM" id="MobiDB-lite"/>
    </source>
</evidence>
<keyword evidence="6" id="KW-0418">Kinase</keyword>